<accession>A0A1E8B709</accession>
<organism evidence="1 2">
    <name type="scientific">Bacillus mycoides</name>
    <dbReference type="NCBI Taxonomy" id="1405"/>
    <lineage>
        <taxon>Bacteria</taxon>
        <taxon>Bacillati</taxon>
        <taxon>Bacillota</taxon>
        <taxon>Bacilli</taxon>
        <taxon>Bacillales</taxon>
        <taxon>Bacillaceae</taxon>
        <taxon>Bacillus</taxon>
        <taxon>Bacillus cereus group</taxon>
    </lineage>
</organism>
<comment type="caution">
    <text evidence="1">The sequence shown here is derived from an EMBL/GenBank/DDBJ whole genome shotgun (WGS) entry which is preliminary data.</text>
</comment>
<reference evidence="1 2" key="1">
    <citation type="submission" date="2016-05" db="EMBL/GenBank/DDBJ databases">
        <title>Bacillus thuringiensis and Bacillus weihenstephanensis as novel biocontrol agents of wilt causing Verticillium species.</title>
        <authorList>
            <person name="Hollensteiner J."/>
            <person name="Wemheuer F."/>
            <person name="Harting R."/>
            <person name="Kolarzyk A."/>
            <person name="Diaz-Valerio S."/>
            <person name="Poehlein A."/>
            <person name="Brzuszkiewicz E."/>
            <person name="Nesemann K."/>
            <person name="Braus-Stromeyer S."/>
            <person name="Braus G."/>
            <person name="Daniel R."/>
            <person name="Liesegang H."/>
        </authorList>
    </citation>
    <scope>NUCLEOTIDE SEQUENCE [LARGE SCALE GENOMIC DNA]</scope>
    <source>
        <strain evidence="1 2">GOE8</strain>
    </source>
</reference>
<protein>
    <submittedName>
        <fullName evidence="1">Uncharacterized protein</fullName>
    </submittedName>
</protein>
<evidence type="ECO:0000313" key="2">
    <source>
        <dbReference type="Proteomes" id="UP000175706"/>
    </source>
</evidence>
<gene>
    <name evidence="1" type="ORF">BWGOE8_28340</name>
</gene>
<dbReference type="Proteomes" id="UP000175706">
    <property type="component" value="Unassembled WGS sequence"/>
</dbReference>
<sequence length="34" mass="3858">MTNDLNKIQKEQNIKPAGNEYSLSAGFLHLKEIL</sequence>
<dbReference type="AlphaFoldDB" id="A0A1E8B709"/>
<name>A0A1E8B709_BACMY</name>
<evidence type="ECO:0000313" key="1">
    <source>
        <dbReference type="EMBL" id="OFD78324.1"/>
    </source>
</evidence>
<proteinExistence type="predicted"/>
<dbReference type="EMBL" id="LXLT01000035">
    <property type="protein sequence ID" value="OFD78324.1"/>
    <property type="molecule type" value="Genomic_DNA"/>
</dbReference>